<feature type="region of interest" description="Disordered" evidence="2">
    <location>
        <begin position="641"/>
        <end position="696"/>
    </location>
</feature>
<dbReference type="Gene3D" id="3.30.1520.10">
    <property type="entry name" value="Phox-like domain"/>
    <property type="match status" value="1"/>
</dbReference>
<dbReference type="SUPFAM" id="SSF50729">
    <property type="entry name" value="PH domain-like"/>
    <property type="match status" value="1"/>
</dbReference>
<dbReference type="GO" id="GO:0007165">
    <property type="term" value="P:signal transduction"/>
    <property type="evidence" value="ECO:0007669"/>
    <property type="project" value="InterPro"/>
</dbReference>
<dbReference type="Gene3D" id="1.10.555.10">
    <property type="entry name" value="Rho GTPase activation protein"/>
    <property type="match status" value="1"/>
</dbReference>
<dbReference type="CDD" id="cd06093">
    <property type="entry name" value="PX_domain"/>
    <property type="match status" value="1"/>
</dbReference>
<dbReference type="PROSITE" id="PS50238">
    <property type="entry name" value="RHOGAP"/>
    <property type="match status" value="1"/>
</dbReference>
<dbReference type="PROSITE" id="PS50195">
    <property type="entry name" value="PX"/>
    <property type="match status" value="1"/>
</dbReference>
<evidence type="ECO:0008006" key="8">
    <source>
        <dbReference type="Google" id="ProtNLM"/>
    </source>
</evidence>
<name>A0A427YML6_9TREE</name>
<dbReference type="GO" id="GO:0035091">
    <property type="term" value="F:phosphatidylinositol binding"/>
    <property type="evidence" value="ECO:0007669"/>
    <property type="project" value="InterPro"/>
</dbReference>
<dbReference type="EMBL" id="RSCD01000006">
    <property type="protein sequence ID" value="RSH92378.1"/>
    <property type="molecule type" value="Genomic_DNA"/>
</dbReference>
<dbReference type="SMART" id="SM00324">
    <property type="entry name" value="RhoGAP"/>
    <property type="match status" value="1"/>
</dbReference>
<feature type="domain" description="Rho-GAP" evidence="5">
    <location>
        <begin position="712"/>
        <end position="898"/>
    </location>
</feature>
<evidence type="ECO:0000313" key="6">
    <source>
        <dbReference type="EMBL" id="RSH92378.1"/>
    </source>
</evidence>
<feature type="compositionally biased region" description="Basic and acidic residues" evidence="2">
    <location>
        <begin position="594"/>
        <end position="603"/>
    </location>
</feature>
<dbReference type="InterPro" id="IPR050729">
    <property type="entry name" value="Rho-GAP"/>
</dbReference>
<sequence>MSASTSPMQQHLAATSSTPRPHSRPSPNASPQQGSPRSSSPRSGSAAAIDVETVLKSCGGDLRKALEAVVAERNALQAQNSQLWKLIEKQRAQSVNLVSDNDRLRVDRERANTKLLSAGLEPVNGKRLPNSSSAIGLGLRSEPPAMPPAIRRHNSDRDDKASPSAKESLEVPPNGHLSAPTSPGEHPQSLLPSAMPERQLRRESRMTFPPEVTSYISLADSPRDMQHSIPPVPIPSSGTPSSGYSASPNPSSRDENHPHSVPPPSSRPLAVMTEVAEPEDLESPSRESSVKSPVSRFAPQYNTSEADLARPSVDTTRSENLPTPRQSLDQRSPADSSRPSRSPPRLAPFLLPHTRLCIPHSTVYSNAVGRDVLCFIVSITVRPPNAAPATWNVAKLFSAFIDLDTKIKARSGKSRKDWKAMVAPLPDGKAWKDFAPSKIDQRKAALETYLQSLLVAPLSDKTDLCEFLSTDPVQAKDTKARKEGYLTKKGKNFGGWKTRYFVLDGPVMEYFESRGGSHLGSITITGAQIGRQNRPADSSDERDFRHAFLIIEAAKKGATNRHVLCADSDMDRDSWIEMLVRHVDPEPAPLATRSRSDSRKSSKDAAQPMSKLAANGDAKFAAAYFGHVSFLRSPFVLAASSRHDPRPSKRQSMMPPRGASHSAAYLSKLSSEGLSAPPGYQEKERDRKAKSGRFWPSFGKQPEKIARPVFAIPLNESIAVASVAGLPAIVFRCIEWLEAKHAEEEEGIYRLSGSSAVIKGLKDRFDSEGDVNLLQLDERWDPHAIAGLLKSFLRELPTSLLTRELHPRFLAVMDLIETSARVAELSRLVSDLPPPNYALLRALTAHLILIVRNAPVNKMTLRNIGIVFSPTLGIPAGIFSELVSHFGAIFDDEPMDDVSDGPQGKGNAAAAADATAAVGEGGAVLSVPLEGSRRNRNSVLYQKVGIDTMLGLGGRALDPALEDSTSEASDLDIDGEDADTEDLEGESRHPLSVPSSESLSAPNASYSNGPALASPNSVPRSEAYPSAAALRSAKAAARAAEKGLTVGTPEFEQTPRKANGLPASPRPPPE</sequence>
<dbReference type="Pfam" id="PF00620">
    <property type="entry name" value="RhoGAP"/>
    <property type="match status" value="1"/>
</dbReference>
<feature type="region of interest" description="Disordered" evidence="2">
    <location>
        <begin position="957"/>
        <end position="1070"/>
    </location>
</feature>
<feature type="compositionally biased region" description="Acidic residues" evidence="2">
    <location>
        <begin position="960"/>
        <end position="984"/>
    </location>
</feature>
<feature type="region of interest" description="Disordered" evidence="2">
    <location>
        <begin position="586"/>
        <end position="610"/>
    </location>
</feature>
<organism evidence="6 7">
    <name type="scientific">Saitozyma podzolica</name>
    <dbReference type="NCBI Taxonomy" id="1890683"/>
    <lineage>
        <taxon>Eukaryota</taxon>
        <taxon>Fungi</taxon>
        <taxon>Dikarya</taxon>
        <taxon>Basidiomycota</taxon>
        <taxon>Agaricomycotina</taxon>
        <taxon>Tremellomycetes</taxon>
        <taxon>Tremellales</taxon>
        <taxon>Trimorphomycetaceae</taxon>
        <taxon>Saitozyma</taxon>
    </lineage>
</organism>
<dbReference type="SUPFAM" id="SSF48350">
    <property type="entry name" value="GTPase activation domain, GAP"/>
    <property type="match status" value="1"/>
</dbReference>
<evidence type="ECO:0000313" key="7">
    <source>
        <dbReference type="Proteomes" id="UP000279259"/>
    </source>
</evidence>
<dbReference type="OrthoDB" id="185175at2759"/>
<dbReference type="PANTHER" id="PTHR23176">
    <property type="entry name" value="RHO/RAC/CDC GTPASE-ACTIVATING PROTEIN"/>
    <property type="match status" value="1"/>
</dbReference>
<comment type="caution">
    <text evidence="6">The sequence shown here is derived from an EMBL/GenBank/DDBJ whole genome shotgun (WGS) entry which is preliminary data.</text>
</comment>
<evidence type="ECO:0000259" key="4">
    <source>
        <dbReference type="PROSITE" id="PS50195"/>
    </source>
</evidence>
<gene>
    <name evidence="6" type="ORF">EHS25_008793</name>
</gene>
<evidence type="ECO:0000259" key="3">
    <source>
        <dbReference type="PROSITE" id="PS50003"/>
    </source>
</evidence>
<dbReference type="InterPro" id="IPR001849">
    <property type="entry name" value="PH_domain"/>
</dbReference>
<feature type="domain" description="PH" evidence="3">
    <location>
        <begin position="479"/>
        <end position="584"/>
    </location>
</feature>
<keyword evidence="7" id="KW-1185">Reference proteome</keyword>
<proteinExistence type="predicted"/>
<dbReference type="SUPFAM" id="SSF64268">
    <property type="entry name" value="PX domain"/>
    <property type="match status" value="1"/>
</dbReference>
<feature type="compositionally biased region" description="Polar residues" evidence="2">
    <location>
        <begin position="993"/>
        <end position="1019"/>
    </location>
</feature>
<dbReference type="InterPro" id="IPR011993">
    <property type="entry name" value="PH-like_dom_sf"/>
</dbReference>
<dbReference type="InterPro" id="IPR036871">
    <property type="entry name" value="PX_dom_sf"/>
</dbReference>
<dbReference type="GO" id="GO:0005096">
    <property type="term" value="F:GTPase activator activity"/>
    <property type="evidence" value="ECO:0007669"/>
    <property type="project" value="UniProtKB-KW"/>
</dbReference>
<feature type="compositionally biased region" description="Polar residues" evidence="2">
    <location>
        <begin position="313"/>
        <end position="330"/>
    </location>
</feature>
<evidence type="ECO:0000259" key="5">
    <source>
        <dbReference type="PROSITE" id="PS50238"/>
    </source>
</evidence>
<dbReference type="InterPro" id="IPR008936">
    <property type="entry name" value="Rho_GTPase_activation_prot"/>
</dbReference>
<dbReference type="PANTHER" id="PTHR23176:SF129">
    <property type="entry name" value="RHO GTPASE ACTIVATING PROTEIN AT 16F, ISOFORM E-RELATED"/>
    <property type="match status" value="1"/>
</dbReference>
<accession>A0A427YML6</accession>
<dbReference type="CDD" id="cd13277">
    <property type="entry name" value="PH_Bem3"/>
    <property type="match status" value="1"/>
</dbReference>
<dbReference type="Pfam" id="PF00787">
    <property type="entry name" value="PX"/>
    <property type="match status" value="1"/>
</dbReference>
<dbReference type="GO" id="GO:0005737">
    <property type="term" value="C:cytoplasm"/>
    <property type="evidence" value="ECO:0007669"/>
    <property type="project" value="TreeGrafter"/>
</dbReference>
<feature type="compositionally biased region" description="Low complexity" evidence="2">
    <location>
        <begin position="331"/>
        <end position="340"/>
    </location>
</feature>
<keyword evidence="1" id="KW-0343">GTPase activation</keyword>
<dbReference type="STRING" id="1890683.A0A427YML6"/>
<dbReference type="InterPro" id="IPR000198">
    <property type="entry name" value="RhoGAP_dom"/>
</dbReference>
<dbReference type="Pfam" id="PF00169">
    <property type="entry name" value="PH"/>
    <property type="match status" value="1"/>
</dbReference>
<dbReference type="InterPro" id="IPR001683">
    <property type="entry name" value="PX_dom"/>
</dbReference>
<dbReference type="Proteomes" id="UP000279259">
    <property type="component" value="Unassembled WGS sequence"/>
</dbReference>
<feature type="compositionally biased region" description="Low complexity" evidence="2">
    <location>
        <begin position="1026"/>
        <end position="1038"/>
    </location>
</feature>
<dbReference type="SMART" id="SM00233">
    <property type="entry name" value="PH"/>
    <property type="match status" value="1"/>
</dbReference>
<feature type="region of interest" description="Disordered" evidence="2">
    <location>
        <begin position="1"/>
        <end position="48"/>
    </location>
</feature>
<dbReference type="PROSITE" id="PS50003">
    <property type="entry name" value="PH_DOMAIN"/>
    <property type="match status" value="1"/>
</dbReference>
<protein>
    <recommendedName>
        <fullName evidence="8">RhoGAP-domain-containing protein</fullName>
    </recommendedName>
</protein>
<reference evidence="6 7" key="1">
    <citation type="submission" date="2018-11" db="EMBL/GenBank/DDBJ databases">
        <title>Genome sequence of Saitozyma podzolica DSM 27192.</title>
        <authorList>
            <person name="Aliyu H."/>
            <person name="Gorte O."/>
            <person name="Ochsenreither K."/>
        </authorList>
    </citation>
    <scope>NUCLEOTIDE SEQUENCE [LARGE SCALE GENOMIC DNA]</scope>
    <source>
        <strain evidence="6 7">DSM 27192</strain>
    </source>
</reference>
<feature type="domain" description="PX" evidence="4">
    <location>
        <begin position="353"/>
        <end position="475"/>
    </location>
</feature>
<dbReference type="Gene3D" id="2.30.29.30">
    <property type="entry name" value="Pleckstrin-homology domain (PH domain)/Phosphotyrosine-binding domain (PTB)"/>
    <property type="match status" value="1"/>
</dbReference>
<feature type="compositionally biased region" description="Low complexity" evidence="2">
    <location>
        <begin position="235"/>
        <end position="251"/>
    </location>
</feature>
<feature type="region of interest" description="Disordered" evidence="2">
    <location>
        <begin position="127"/>
        <end position="346"/>
    </location>
</feature>
<dbReference type="AlphaFoldDB" id="A0A427YML6"/>
<feature type="compositionally biased region" description="Polar residues" evidence="2">
    <location>
        <begin position="1"/>
        <end position="14"/>
    </location>
</feature>
<feature type="compositionally biased region" description="Low complexity" evidence="2">
    <location>
        <begin position="15"/>
        <end position="48"/>
    </location>
</feature>
<evidence type="ECO:0000256" key="1">
    <source>
        <dbReference type="ARBA" id="ARBA00022468"/>
    </source>
</evidence>
<evidence type="ECO:0000256" key="2">
    <source>
        <dbReference type="SAM" id="MobiDB-lite"/>
    </source>
</evidence>